<reference evidence="3" key="1">
    <citation type="submission" date="2021-01" db="EMBL/GenBank/DDBJ databases">
        <authorList>
            <person name="Corre E."/>
            <person name="Pelletier E."/>
            <person name="Niang G."/>
            <person name="Scheremetjew M."/>
            <person name="Finn R."/>
            <person name="Kale V."/>
            <person name="Holt S."/>
            <person name="Cochrane G."/>
            <person name="Meng A."/>
            <person name="Brown T."/>
            <person name="Cohen L."/>
        </authorList>
    </citation>
    <scope>NUCLEOTIDE SEQUENCE</scope>
    <source>
        <strain evidence="3">Clade-D-RCC2596</strain>
    </source>
</reference>
<accession>A0A7S2QY24</accession>
<feature type="compositionally biased region" description="Pro residues" evidence="1">
    <location>
        <begin position="225"/>
        <end position="240"/>
    </location>
</feature>
<evidence type="ECO:0008006" key="4">
    <source>
        <dbReference type="Google" id="ProtNLM"/>
    </source>
</evidence>
<keyword evidence="2" id="KW-1133">Transmembrane helix</keyword>
<sequence>MKGSRKVVLWISVGVAIIIALALGLGLGLGLKDDSAAAEVVPTFVLASDVKLDGMTKAAFTSDPQLAFRTGMASTLGVAVDDITITAYTDETARRRRSLLAAGLKVEFQASIQAEADETTTDVQNKVAAVTQKITETTPATVAANLQTAFDAVAPASGVTIAVTTQPSTPTVKSTVVVNGVTTTKSVCGTNQYVSNGACTNCATGYTNKAGDDPSGADTSCDAGVPPPPPSPPPPSPPPAGKTYCARNQYVESKTCKPCAAGTYRRAGDDADGADTECSAIVCLANFYVESKACKSCAPGSTRNAGDKANGDDTTCTAILCKEDHYVSKNACVACADGEVNAAGDNASGEDTECEIEGAPIGAPVSAP</sequence>
<protein>
    <recommendedName>
        <fullName evidence="4">Tyrosine-protein kinase ephrin type A/B receptor-like domain-containing protein</fullName>
    </recommendedName>
</protein>
<feature type="transmembrane region" description="Helical" evidence="2">
    <location>
        <begin position="7"/>
        <end position="31"/>
    </location>
</feature>
<organism evidence="3">
    <name type="scientific">Ostreococcus mediterraneus</name>
    <dbReference type="NCBI Taxonomy" id="1486918"/>
    <lineage>
        <taxon>Eukaryota</taxon>
        <taxon>Viridiplantae</taxon>
        <taxon>Chlorophyta</taxon>
        <taxon>Mamiellophyceae</taxon>
        <taxon>Mamiellales</taxon>
        <taxon>Bathycoccaceae</taxon>
        <taxon>Ostreococcus</taxon>
    </lineage>
</organism>
<keyword evidence="2" id="KW-0812">Transmembrane</keyword>
<evidence type="ECO:0000256" key="2">
    <source>
        <dbReference type="SAM" id="Phobius"/>
    </source>
</evidence>
<feature type="region of interest" description="Disordered" evidence="1">
    <location>
        <begin position="213"/>
        <end position="243"/>
    </location>
</feature>
<name>A0A7S2QY24_9CHLO</name>
<dbReference type="AlphaFoldDB" id="A0A7S2QY24"/>
<evidence type="ECO:0000256" key="1">
    <source>
        <dbReference type="SAM" id="MobiDB-lite"/>
    </source>
</evidence>
<evidence type="ECO:0000313" key="3">
    <source>
        <dbReference type="EMBL" id="CAD9654926.1"/>
    </source>
</evidence>
<gene>
    <name evidence="3" type="ORF">OMED0932_LOCUS654</name>
</gene>
<keyword evidence="2" id="KW-0472">Membrane</keyword>
<dbReference type="EMBL" id="HBHH01001550">
    <property type="protein sequence ID" value="CAD9654926.1"/>
    <property type="molecule type" value="Transcribed_RNA"/>
</dbReference>
<proteinExistence type="predicted"/>